<keyword evidence="1" id="KW-0175">Coiled coil</keyword>
<name>A0ABU9F964_9ENTR</name>
<dbReference type="RefSeq" id="WP_331851214.1">
    <property type="nucleotide sequence ID" value="NZ_JARXNK020000104.1"/>
</dbReference>
<dbReference type="Proteomes" id="UP001312893">
    <property type="component" value="Unassembled WGS sequence"/>
</dbReference>
<evidence type="ECO:0000256" key="1">
    <source>
        <dbReference type="SAM" id="Coils"/>
    </source>
</evidence>
<keyword evidence="2" id="KW-1133">Transmembrane helix</keyword>
<evidence type="ECO:0000313" key="4">
    <source>
        <dbReference type="Proteomes" id="UP001312893"/>
    </source>
</evidence>
<keyword evidence="2" id="KW-0812">Transmembrane</keyword>
<gene>
    <name evidence="3" type="ORF">QFI96_014640</name>
</gene>
<reference evidence="3 4" key="1">
    <citation type="submission" date="2024-04" db="EMBL/GenBank/DDBJ databases">
        <title>Two novel Raoultella species associated with bleeding cankers of broadleaf hosts, Raoultella scottia sp. nov. and Raoultella lignicola sp. nov.</title>
        <authorList>
            <person name="Brady C.L."/>
        </authorList>
    </citation>
    <scope>NUCLEOTIDE SEQUENCE [LARGE SCALE GENOMIC DNA]</scope>
    <source>
        <strain evidence="3 4">TW_WC1a.1</strain>
    </source>
</reference>
<dbReference type="EMBL" id="JARXNK020000104">
    <property type="protein sequence ID" value="MEL0552931.1"/>
    <property type="molecule type" value="Genomic_DNA"/>
</dbReference>
<feature type="transmembrane region" description="Helical" evidence="2">
    <location>
        <begin position="6"/>
        <end position="26"/>
    </location>
</feature>
<keyword evidence="2" id="KW-0472">Membrane</keyword>
<protein>
    <recommendedName>
        <fullName evidence="5">Small hydrophobic protein</fullName>
    </recommendedName>
</protein>
<evidence type="ECO:0008006" key="5">
    <source>
        <dbReference type="Google" id="ProtNLM"/>
    </source>
</evidence>
<sequence>MEIEMLTGILLFVFLAVFLIIVVVIYRNEAKKMEKRITEFRARREELRREFRNRF</sequence>
<organism evidence="3 4">
    <name type="scientific">Raoultella lignicola</name>
    <dbReference type="NCBI Taxonomy" id="3040939"/>
    <lineage>
        <taxon>Bacteria</taxon>
        <taxon>Pseudomonadati</taxon>
        <taxon>Pseudomonadota</taxon>
        <taxon>Gammaproteobacteria</taxon>
        <taxon>Enterobacterales</taxon>
        <taxon>Enterobacteriaceae</taxon>
        <taxon>Klebsiella/Raoultella group</taxon>
        <taxon>Raoultella</taxon>
    </lineage>
</organism>
<evidence type="ECO:0000313" key="3">
    <source>
        <dbReference type="EMBL" id="MEL0552931.1"/>
    </source>
</evidence>
<comment type="caution">
    <text evidence="3">The sequence shown here is derived from an EMBL/GenBank/DDBJ whole genome shotgun (WGS) entry which is preliminary data.</text>
</comment>
<feature type="coiled-coil region" evidence="1">
    <location>
        <begin position="23"/>
        <end position="50"/>
    </location>
</feature>
<evidence type="ECO:0000256" key="2">
    <source>
        <dbReference type="SAM" id="Phobius"/>
    </source>
</evidence>
<accession>A0ABU9F964</accession>
<proteinExistence type="predicted"/>
<keyword evidence="4" id="KW-1185">Reference proteome</keyword>